<evidence type="ECO:0000256" key="3">
    <source>
        <dbReference type="ARBA" id="ARBA00022622"/>
    </source>
</evidence>
<accession>A0A484FET3</accession>
<keyword evidence="6" id="KW-1015">Disulfide bond</keyword>
<feature type="chain" id="PRO_5019614186" description="1,3-beta-glucanosyltransferase" evidence="9">
    <location>
        <begin position="21"/>
        <end position="552"/>
    </location>
</feature>
<dbReference type="InterPro" id="IPR017853">
    <property type="entry name" value="GH"/>
</dbReference>
<evidence type="ECO:0000313" key="13">
    <source>
        <dbReference type="Proteomes" id="UP000014480"/>
    </source>
</evidence>
<keyword evidence="8 9" id="KW-0449">Lipoprotein</keyword>
<dbReference type="GO" id="GO:0071970">
    <property type="term" value="P:fungal-type cell wall (1-&gt;3)-beta-D-glucan biosynthetic process"/>
    <property type="evidence" value="ECO:0007669"/>
    <property type="project" value="TreeGrafter"/>
</dbReference>
<dbReference type="Pfam" id="PF03198">
    <property type="entry name" value="Glyco_hydro_72"/>
    <property type="match status" value="1"/>
</dbReference>
<keyword evidence="9" id="KW-0808">Transferase</keyword>
<protein>
    <recommendedName>
        <fullName evidence="9">1,3-beta-glucanosyltransferase</fullName>
        <ecNumber evidence="9">2.4.1.-</ecNumber>
    </recommendedName>
</protein>
<keyword evidence="7" id="KW-0325">Glycoprotein</keyword>
<dbReference type="STRING" id="1213857.A0A484FET3"/>
<dbReference type="InterPro" id="IPR004886">
    <property type="entry name" value="Glucanosyltransferase"/>
</dbReference>
<keyword evidence="13" id="KW-1185">Reference proteome</keyword>
<dbReference type="InterPro" id="IPR012946">
    <property type="entry name" value="X8"/>
</dbReference>
<name>A0A484FET3_COLOR</name>
<comment type="similarity">
    <text evidence="2 9">Belongs to the glycosyl hydrolase 72 family.</text>
</comment>
<feature type="transmembrane region" description="Helical" evidence="10">
    <location>
        <begin position="517"/>
        <end position="540"/>
    </location>
</feature>
<evidence type="ECO:0000313" key="12">
    <source>
        <dbReference type="EMBL" id="TDZ16026.1"/>
    </source>
</evidence>
<evidence type="ECO:0000256" key="7">
    <source>
        <dbReference type="ARBA" id="ARBA00023180"/>
    </source>
</evidence>
<evidence type="ECO:0000256" key="5">
    <source>
        <dbReference type="ARBA" id="ARBA00023136"/>
    </source>
</evidence>
<keyword evidence="5 9" id="KW-0472">Membrane</keyword>
<evidence type="ECO:0000256" key="6">
    <source>
        <dbReference type="ARBA" id="ARBA00023157"/>
    </source>
</evidence>
<keyword evidence="3 9" id="KW-0336">GPI-anchor</keyword>
<evidence type="ECO:0000256" key="10">
    <source>
        <dbReference type="SAM" id="Phobius"/>
    </source>
</evidence>
<evidence type="ECO:0000259" key="11">
    <source>
        <dbReference type="SMART" id="SM00768"/>
    </source>
</evidence>
<dbReference type="GO" id="GO:0005886">
    <property type="term" value="C:plasma membrane"/>
    <property type="evidence" value="ECO:0007669"/>
    <property type="project" value="UniProtKB-SubCell"/>
</dbReference>
<dbReference type="Pfam" id="PF07983">
    <property type="entry name" value="X8"/>
    <property type="match status" value="1"/>
</dbReference>
<reference evidence="13" key="1">
    <citation type="journal article" date="2013" name="New Phytol.">
        <title>Comparative genomic and transcriptomic analyses reveal the hemibiotrophic stage shift of Colletotrichum fungi.</title>
        <authorList>
            <person name="Gan P."/>
            <person name="Ikeda K."/>
            <person name="Irieda H."/>
            <person name="Narusaka M."/>
            <person name="O'Connell R.J."/>
            <person name="Narusaka Y."/>
            <person name="Takano Y."/>
            <person name="Kubo Y."/>
            <person name="Shirasu K."/>
        </authorList>
    </citation>
    <scope>NUCLEOTIDE SEQUENCE [LARGE SCALE GENOMIC DNA]</scope>
    <source>
        <strain evidence="13">104-T / ATCC 96160 / CBS 514.97 / LARS 414 / MAFF 240422</strain>
    </source>
</reference>
<evidence type="ECO:0000256" key="8">
    <source>
        <dbReference type="ARBA" id="ARBA00023288"/>
    </source>
</evidence>
<keyword evidence="10" id="KW-1133">Transmembrane helix</keyword>
<dbReference type="GO" id="GO:0042124">
    <property type="term" value="F:1,3-beta-glucanosyltransferase activity"/>
    <property type="evidence" value="ECO:0007669"/>
    <property type="project" value="TreeGrafter"/>
</dbReference>
<gene>
    <name evidence="12" type="ORF">Cob_v010972</name>
</gene>
<dbReference type="GO" id="GO:0031505">
    <property type="term" value="P:fungal-type cell wall organization"/>
    <property type="evidence" value="ECO:0007669"/>
    <property type="project" value="TreeGrafter"/>
</dbReference>
<evidence type="ECO:0000256" key="2">
    <source>
        <dbReference type="ARBA" id="ARBA00007528"/>
    </source>
</evidence>
<comment type="function">
    <text evidence="9">Splits internally a 1,3-beta-glucan molecule and transfers the newly generated reducing end (the donor) to the non-reducing end of another 1,3-beta-glucan molecule (the acceptor) forming a 1,3-beta linkage, resulting in the elongation of 1,3-beta-glucan chains in the cell wall.</text>
</comment>
<evidence type="ECO:0000256" key="1">
    <source>
        <dbReference type="ARBA" id="ARBA00004609"/>
    </source>
</evidence>
<proteinExistence type="inferred from homology"/>
<comment type="caution">
    <text evidence="12">The sequence shown here is derived from an EMBL/GenBank/DDBJ whole genome shotgun (WGS) entry which is preliminary data.</text>
</comment>
<dbReference type="FunFam" id="3.20.20.80:FF:000038">
    <property type="entry name" value="1,3-beta-glucanosyltransferase"/>
    <property type="match status" value="1"/>
</dbReference>
<dbReference type="PANTHER" id="PTHR31468">
    <property type="entry name" value="1,3-BETA-GLUCANOSYLTRANSFERASE GAS1"/>
    <property type="match status" value="1"/>
</dbReference>
<dbReference type="Gene3D" id="3.20.20.80">
    <property type="entry name" value="Glycosidases"/>
    <property type="match status" value="1"/>
</dbReference>
<dbReference type="GO" id="GO:0098552">
    <property type="term" value="C:side of membrane"/>
    <property type="evidence" value="ECO:0007669"/>
    <property type="project" value="UniProtKB-KW"/>
</dbReference>
<dbReference type="Gene3D" id="1.20.58.1040">
    <property type="match status" value="1"/>
</dbReference>
<reference evidence="13" key="2">
    <citation type="journal article" date="2019" name="Mol. Plant Microbe Interact.">
        <title>Genome sequence resources for four phytopathogenic fungi from the Colletotrichum orbiculare species complex.</title>
        <authorList>
            <person name="Gan P."/>
            <person name="Tsushima A."/>
            <person name="Narusaka M."/>
            <person name="Narusaka Y."/>
            <person name="Takano Y."/>
            <person name="Kubo Y."/>
            <person name="Shirasu K."/>
        </authorList>
    </citation>
    <scope>GENOME REANNOTATION</scope>
    <source>
        <strain evidence="13">104-T / ATCC 96160 / CBS 514.97 / LARS 414 / MAFF 240422</strain>
    </source>
</reference>
<dbReference type="AlphaFoldDB" id="A0A484FET3"/>
<feature type="signal peptide" evidence="9">
    <location>
        <begin position="1"/>
        <end position="20"/>
    </location>
</feature>
<dbReference type="EMBL" id="AMCV02000037">
    <property type="protein sequence ID" value="TDZ16026.1"/>
    <property type="molecule type" value="Genomic_DNA"/>
</dbReference>
<evidence type="ECO:0000256" key="9">
    <source>
        <dbReference type="RuleBase" id="RU361209"/>
    </source>
</evidence>
<dbReference type="PANTHER" id="PTHR31468:SF2">
    <property type="entry name" value="1,3-BETA-GLUCANOSYLTRANSFERASE GAS1"/>
    <property type="match status" value="1"/>
</dbReference>
<organism evidence="12 13">
    <name type="scientific">Colletotrichum orbiculare (strain 104-T / ATCC 96160 / CBS 514.97 / LARS 414 / MAFF 240422)</name>
    <name type="common">Cucumber anthracnose fungus</name>
    <name type="synonym">Colletotrichum lagenarium</name>
    <dbReference type="NCBI Taxonomy" id="1213857"/>
    <lineage>
        <taxon>Eukaryota</taxon>
        <taxon>Fungi</taxon>
        <taxon>Dikarya</taxon>
        <taxon>Ascomycota</taxon>
        <taxon>Pezizomycotina</taxon>
        <taxon>Sordariomycetes</taxon>
        <taxon>Hypocreomycetidae</taxon>
        <taxon>Glomerellales</taxon>
        <taxon>Glomerellaceae</taxon>
        <taxon>Colletotrichum</taxon>
        <taxon>Colletotrichum orbiculare species complex</taxon>
    </lineage>
</organism>
<dbReference type="Proteomes" id="UP000014480">
    <property type="component" value="Unassembled WGS sequence"/>
</dbReference>
<evidence type="ECO:0000256" key="4">
    <source>
        <dbReference type="ARBA" id="ARBA00022729"/>
    </source>
</evidence>
<sequence>MGKVATAISAALLLASNAAALDPIVMKGTKFFYENGTQFYMKGIAYQQDTAAAGGESKTGEFKDPLADETACKRDVPILAKAGTNTIRTYAIDPKQDHTACMKLLSDAGIYVVSDLGEPKTSINRDNAQWNTALFDRYTAVIDELAKFDNVIGFFAGNEVSNNRTNTEASAFVKAAVRDSKKHIKDKGYRWLGVGYAANDDAEIRDNSAHYFNCGQQDSAIDFWGYNIYSWCGKNDMKGSGYETQVEFFHNYSVPVFLAEYGCNIPDGAEGRIFQETTALYSKEMTDVFSGGIVYMFHQEANDYGLVEIKNGKATTMKNYDALASRVLAATPAAVQMDSYEPTNSPAACPDVSSSWEVTGNALPPTPDKSLCECMVKSLSCTPKSGLKASAIGEMFGFICGADAAACSGISANTTTGVYGSYSMCDDEQKLAYVLDAYYKNQKKASTACDFDGQAQTGTPSSDSSCESALASAAAANSVAATATSASDATGSATASASGNAAAGSIQSQPLFTLGSFAIGAYLVAAGAVGAAMVALYYWARQLYASVNFYMA</sequence>
<feature type="domain" description="X8" evidence="11">
    <location>
        <begin position="379"/>
        <end position="468"/>
    </location>
</feature>
<comment type="subcellular location">
    <subcellularLocation>
        <location evidence="1 9">Cell membrane</location>
        <topology evidence="1 9">Lipid-anchor</topology>
        <topology evidence="1 9">GPI-anchor</topology>
    </subcellularLocation>
</comment>
<keyword evidence="4 9" id="KW-0732">Signal</keyword>
<dbReference type="OrthoDB" id="421038at2759"/>
<dbReference type="EC" id="2.4.1.-" evidence="9"/>
<dbReference type="SUPFAM" id="SSF51445">
    <property type="entry name" value="(Trans)glycosidases"/>
    <property type="match status" value="1"/>
</dbReference>
<dbReference type="SMART" id="SM00768">
    <property type="entry name" value="X8"/>
    <property type="match status" value="1"/>
</dbReference>
<keyword evidence="10" id="KW-0812">Transmembrane</keyword>